<feature type="compositionally biased region" description="Polar residues" evidence="1">
    <location>
        <begin position="247"/>
        <end position="263"/>
    </location>
</feature>
<evidence type="ECO:0000313" key="2">
    <source>
        <dbReference type="EMBL" id="RUS35561.1"/>
    </source>
</evidence>
<accession>A0A433R0N6</accession>
<dbReference type="EMBL" id="RBNJ01000032">
    <property type="protein sequence ID" value="RUS35561.1"/>
    <property type="molecule type" value="Genomic_DNA"/>
</dbReference>
<feature type="region of interest" description="Disordered" evidence="1">
    <location>
        <begin position="532"/>
        <end position="562"/>
    </location>
</feature>
<feature type="region of interest" description="Disordered" evidence="1">
    <location>
        <begin position="240"/>
        <end position="263"/>
    </location>
</feature>
<dbReference type="Proteomes" id="UP000274822">
    <property type="component" value="Unassembled WGS sequence"/>
</dbReference>
<sequence length="962" mass="104988">MAKPATKTYLSTNKRKQLDRRAKRKAREVPSSNDDPYTFWCDRSSITNTPTKTSQKKPVPEKNQHDTIRKSKMCNSTVQSCKKRANNIKIGPLLSKHTPMPVSSSITLKEINMNIVPPHSTHPNHAPAQPNSSTTTSPRTTSASARLNHPASGIRTPTGPPSLFPSNPSVRKRKRINETPGTDTHAGSNGNAEGFQSPNSKRRRLIRWQSTTSVRDQTVREPDEPILVDLRYIPPIIYQTPNPPTQIPSSQPVPHYSTSSKRSTDQMPETALSVFDFLSVVTPNTTRPKAATRWDRGSKNDTNVIGEGKKTRKQKQKQKLWGRIQVENEIEGGESDDKYVEEEDVENINANPNDELYDTTRRRTRRGRKVIRYTDSESESEPIAKKVCSKNKCNTDTTVSSIASPIVHSTRLRQATPISTWPGPLPISTRTRSKFKFNPKPNVLRLISPRTPQDPSPSCSDSISVVCETPLLGYGAYSSSSELGCAPSDPISSAFSSQTTQAASLQADVTPSASGPMFTLSQIRRAFVVGGAEGKKNSGENGRGGVKSTERAGKTREIERARTRRQWEALEAEFLRPEESERSSGPGVDESGKCNAWSCGILVQDDATLKAKAANAWADCSDPIKSPSLPSIPDCGGMFVLSCADRTLVECGDYADEGGVSWKYEVSGGEKGVDGGSHVEENVDRSRRLSDVDEEGQNYGSDVIGNKIDFEDSDLEDHADSVVDLNYNSGQEYHGESDAEVGVDCIYGLKFIDGEGGGSDVEERADSVCGSTFIKDKEGARENNVKECVNGSNALSQRSDSSTLVAYSLLSVVAKPDPQAQPPPPHITTLFSTESPHLNITPFESPQLPDCPTSPDLFTSPIDGDDPANATSQSFDFPFHNPIRPPPIQTLPQQPSTAYGMKRLSEYAIPKLSTATSNSSSAAFVESQAVGKRLLLELVDCNGDLYLCSTSRTQPLQDALQV</sequence>
<reference evidence="2 3" key="1">
    <citation type="journal article" date="2018" name="New Phytol.">
        <title>Phylogenomics of Endogonaceae and evolution of mycorrhizas within Mucoromycota.</title>
        <authorList>
            <person name="Chang Y."/>
            <person name="Desiro A."/>
            <person name="Na H."/>
            <person name="Sandor L."/>
            <person name="Lipzen A."/>
            <person name="Clum A."/>
            <person name="Barry K."/>
            <person name="Grigoriev I.V."/>
            <person name="Martin F.M."/>
            <person name="Stajich J.E."/>
            <person name="Smith M.E."/>
            <person name="Bonito G."/>
            <person name="Spatafora J.W."/>
        </authorList>
    </citation>
    <scope>NUCLEOTIDE SEQUENCE [LARGE SCALE GENOMIC DNA]</scope>
    <source>
        <strain evidence="2 3">AD002</strain>
    </source>
</reference>
<evidence type="ECO:0000313" key="3">
    <source>
        <dbReference type="Proteomes" id="UP000274822"/>
    </source>
</evidence>
<feature type="region of interest" description="Disordered" evidence="1">
    <location>
        <begin position="1"/>
        <end position="66"/>
    </location>
</feature>
<keyword evidence="3" id="KW-1185">Reference proteome</keyword>
<feature type="compositionally biased region" description="Polar residues" evidence="1">
    <location>
        <begin position="44"/>
        <end position="53"/>
    </location>
</feature>
<feature type="region of interest" description="Disordered" evidence="1">
    <location>
        <begin position="288"/>
        <end position="317"/>
    </location>
</feature>
<feature type="region of interest" description="Disordered" evidence="1">
    <location>
        <begin position="115"/>
        <end position="204"/>
    </location>
</feature>
<name>A0A433R0N6_9FUNG</name>
<feature type="compositionally biased region" description="Low complexity" evidence="1">
    <location>
        <begin position="132"/>
        <end position="146"/>
    </location>
</feature>
<feature type="compositionally biased region" description="Basic residues" evidence="1">
    <location>
        <begin position="13"/>
        <end position="26"/>
    </location>
</feature>
<feature type="compositionally biased region" description="Polar residues" evidence="1">
    <location>
        <begin position="179"/>
        <end position="199"/>
    </location>
</feature>
<organism evidence="2 3">
    <name type="scientific">Jimgerdemannia flammicorona</name>
    <dbReference type="NCBI Taxonomy" id="994334"/>
    <lineage>
        <taxon>Eukaryota</taxon>
        <taxon>Fungi</taxon>
        <taxon>Fungi incertae sedis</taxon>
        <taxon>Mucoromycota</taxon>
        <taxon>Mucoromycotina</taxon>
        <taxon>Endogonomycetes</taxon>
        <taxon>Endogonales</taxon>
        <taxon>Endogonaceae</taxon>
        <taxon>Jimgerdemannia</taxon>
    </lineage>
</organism>
<feature type="compositionally biased region" description="Basic and acidic residues" evidence="1">
    <location>
        <begin position="671"/>
        <end position="691"/>
    </location>
</feature>
<gene>
    <name evidence="2" type="ORF">BC938DRAFT_478301</name>
</gene>
<protein>
    <submittedName>
        <fullName evidence="2">Uncharacterized protein</fullName>
    </submittedName>
</protein>
<evidence type="ECO:0000256" key="1">
    <source>
        <dbReference type="SAM" id="MobiDB-lite"/>
    </source>
</evidence>
<dbReference type="AlphaFoldDB" id="A0A433R0N6"/>
<comment type="caution">
    <text evidence="2">The sequence shown here is derived from an EMBL/GenBank/DDBJ whole genome shotgun (WGS) entry which is preliminary data.</text>
</comment>
<proteinExistence type="predicted"/>
<feature type="compositionally biased region" description="Basic and acidic residues" evidence="1">
    <location>
        <begin position="548"/>
        <end position="562"/>
    </location>
</feature>
<feature type="region of interest" description="Disordered" evidence="1">
    <location>
        <begin position="671"/>
        <end position="704"/>
    </location>
</feature>